<dbReference type="EMBL" id="CP040940">
    <property type="protein sequence ID" value="QDD68214.1"/>
    <property type="molecule type" value="Genomic_DNA"/>
</dbReference>
<dbReference type="RefSeq" id="WP_123353314.1">
    <property type="nucleotide sequence ID" value="NZ_CP040940.1"/>
</dbReference>
<proteinExistence type="predicted"/>
<dbReference type="EMBL" id="RJVK01000006">
    <property type="protein sequence ID" value="ROR38728.1"/>
    <property type="molecule type" value="Genomic_DNA"/>
</dbReference>
<evidence type="ECO:0000313" key="2">
    <source>
        <dbReference type="EMBL" id="ROR38728.1"/>
    </source>
</evidence>
<evidence type="ECO:0000313" key="1">
    <source>
        <dbReference type="EMBL" id="QDD68214.1"/>
    </source>
</evidence>
<evidence type="ECO:0000313" key="4">
    <source>
        <dbReference type="Proteomes" id="UP000298805"/>
    </source>
</evidence>
<protein>
    <submittedName>
        <fullName evidence="2">Uncharacterized protein</fullName>
    </submittedName>
</protein>
<name>A0AAJ4UWY7_9BACT</name>
<reference evidence="2 3" key="1">
    <citation type="submission" date="2018-11" db="EMBL/GenBank/DDBJ databases">
        <title>Genomic Encyclopedia of Type Strains, Phase IV (KMG-IV): sequencing the most valuable type-strain genomes for metagenomic binning, comparative biology and taxonomic classification.</title>
        <authorList>
            <person name="Goeker M."/>
        </authorList>
    </citation>
    <scope>NUCLEOTIDE SEQUENCE [LARGE SCALE GENOMIC DNA]</scope>
    <source>
        <strain evidence="2 3">DSM 27783</strain>
    </source>
</reference>
<dbReference type="Proteomes" id="UP000272781">
    <property type="component" value="Unassembled WGS sequence"/>
</dbReference>
<dbReference type="Proteomes" id="UP000298805">
    <property type="component" value="Plasmid unnamed1"/>
</dbReference>
<evidence type="ECO:0000313" key="3">
    <source>
        <dbReference type="Proteomes" id="UP000272781"/>
    </source>
</evidence>
<geneLocation type="plasmid" evidence="1 4">
    <name>unnamed1</name>
</geneLocation>
<accession>A0AAJ4UWY7</accession>
<sequence>MNEIVEKAIKSPIFQELIAVADNVEYKGNKVIFKRLREKPKITPIKNRLPVKYVVYHKNDLMLIF</sequence>
<dbReference type="AlphaFoldDB" id="A0AAJ4UWY7"/>
<gene>
    <name evidence="1" type="ORF">C6V80_10185</name>
    <name evidence="2" type="ORF">EDC58_1943</name>
</gene>
<reference evidence="1 4" key="2">
    <citation type="submission" date="2019-06" db="EMBL/GenBank/DDBJ databases">
        <title>A comparative analysis of the Nautiliaceae.</title>
        <authorList>
            <person name="Grosche A."/>
            <person name="Smedile F."/>
            <person name="Vetriani C."/>
        </authorList>
    </citation>
    <scope>NUCLEOTIDE SEQUENCE [LARGE SCALE GENOMIC DNA]</scope>
    <source>
        <strain evidence="1 4">TB6</strain>
        <plasmid evidence="1 4">unnamed1</plasmid>
    </source>
</reference>
<keyword evidence="1" id="KW-0614">Plasmid</keyword>
<keyword evidence="4" id="KW-1185">Reference proteome</keyword>
<organism evidence="2 3">
    <name type="scientific">Caminibacter pacificus</name>
    <dbReference type="NCBI Taxonomy" id="1424653"/>
    <lineage>
        <taxon>Bacteria</taxon>
        <taxon>Pseudomonadati</taxon>
        <taxon>Campylobacterota</taxon>
        <taxon>Epsilonproteobacteria</taxon>
        <taxon>Nautiliales</taxon>
        <taxon>Nautiliaceae</taxon>
        <taxon>Caminibacter</taxon>
    </lineage>
</organism>